<dbReference type="RefSeq" id="WP_266058921.1">
    <property type="nucleotide sequence ID" value="NZ_JAPFQN010000032.1"/>
</dbReference>
<reference evidence="1 2" key="1">
    <citation type="submission" date="2022-11" db="EMBL/GenBank/DDBJ databases">
        <title>The characterization of three novel Bacteroidetes species and genomic analysis of their roles in tidal elemental geochemical cycles.</title>
        <authorList>
            <person name="Ma K."/>
        </authorList>
    </citation>
    <scope>NUCLEOTIDE SEQUENCE [LARGE SCALE GENOMIC DNA]</scope>
    <source>
        <strain evidence="1 2">M17</strain>
    </source>
</reference>
<comment type="caution">
    <text evidence="1">The sequence shown here is derived from an EMBL/GenBank/DDBJ whole genome shotgun (WGS) entry which is preliminary data.</text>
</comment>
<evidence type="ECO:0000313" key="1">
    <source>
        <dbReference type="EMBL" id="MCX2746187.1"/>
    </source>
</evidence>
<proteinExistence type="predicted"/>
<name>A0ABT3RX82_9BACT</name>
<organism evidence="1 2">
    <name type="scientific">Mangrovivirga halotolerans</name>
    <dbReference type="NCBI Taxonomy" id="2993936"/>
    <lineage>
        <taxon>Bacteria</taxon>
        <taxon>Pseudomonadati</taxon>
        <taxon>Bacteroidota</taxon>
        <taxon>Cytophagia</taxon>
        <taxon>Cytophagales</taxon>
        <taxon>Mangrovivirgaceae</taxon>
        <taxon>Mangrovivirga</taxon>
    </lineage>
</organism>
<gene>
    <name evidence="1" type="ORF">OO013_20095</name>
</gene>
<protein>
    <submittedName>
        <fullName evidence="1">Uncharacterized protein</fullName>
    </submittedName>
</protein>
<evidence type="ECO:0000313" key="2">
    <source>
        <dbReference type="Proteomes" id="UP001209885"/>
    </source>
</evidence>
<keyword evidence="2" id="KW-1185">Reference proteome</keyword>
<dbReference type="EMBL" id="JAPFQN010000032">
    <property type="protein sequence ID" value="MCX2746187.1"/>
    <property type="molecule type" value="Genomic_DNA"/>
</dbReference>
<sequence length="167" mass="19297">MRLFFISILILFLSTNIFGQNRDRIRSSLDSIALLINELPKSPDIISDSKYEFKYSDDLKSIRIIDLHFVKNSNSKRPDHNVYTFNLSDIDPDAVIIKKSDKNKEFRIKLTTKNNKIGIKQKVYVNGKPGANANQYSMTLGPWTYEYLKDGELITLLFRDAIKESSK</sequence>
<dbReference type="Proteomes" id="UP001209885">
    <property type="component" value="Unassembled WGS sequence"/>
</dbReference>
<accession>A0ABT3RX82</accession>